<keyword evidence="10 16" id="KW-0812">Transmembrane</keyword>
<evidence type="ECO:0000256" key="5">
    <source>
        <dbReference type="ARBA" id="ARBA00011558"/>
    </source>
</evidence>
<evidence type="ECO:0000256" key="16">
    <source>
        <dbReference type="SAM" id="Phobius"/>
    </source>
</evidence>
<evidence type="ECO:0000256" key="6">
    <source>
        <dbReference type="ARBA" id="ARBA00019425"/>
    </source>
</evidence>
<dbReference type="NCBIfam" id="TIGR02968">
    <property type="entry name" value="succ_dehyd_anc"/>
    <property type="match status" value="1"/>
</dbReference>
<feature type="transmembrane region" description="Helical" evidence="16">
    <location>
        <begin position="41"/>
        <end position="62"/>
    </location>
</feature>
<evidence type="ECO:0000256" key="8">
    <source>
        <dbReference type="ARBA" id="ARBA00022532"/>
    </source>
</evidence>
<evidence type="ECO:0000256" key="15">
    <source>
        <dbReference type="ARBA" id="ARBA00023136"/>
    </source>
</evidence>
<evidence type="ECO:0000256" key="2">
    <source>
        <dbReference type="ARBA" id="ARBA00004050"/>
    </source>
</evidence>
<dbReference type="Gene3D" id="1.20.1300.10">
    <property type="entry name" value="Fumarate reductase/succinate dehydrogenase, transmembrane subunit"/>
    <property type="match status" value="1"/>
</dbReference>
<dbReference type="AlphaFoldDB" id="A0A2Z2L7J6"/>
<reference evidence="17 18" key="2">
    <citation type="journal article" date="2019" name="BMC Genomics">
        <title>The Anaplasma ovis genome reveals a high proportion of pseudogenes.</title>
        <authorList>
            <person name="Liu Z."/>
            <person name="Peasley A.M."/>
            <person name="Yang J."/>
            <person name="Li Y."/>
            <person name="Guan G."/>
            <person name="Luo J."/>
            <person name="Yin H."/>
            <person name="Brayton K.A."/>
        </authorList>
    </citation>
    <scope>NUCLEOTIDE SEQUENCE [LARGE SCALE GENOMIC DNA]</scope>
    <source>
        <strain evidence="17 18">Haibei</strain>
    </source>
</reference>
<dbReference type="Proteomes" id="UP000259762">
    <property type="component" value="Chromosome"/>
</dbReference>
<comment type="cofactor">
    <cofactor evidence="1">
        <name>heme</name>
        <dbReference type="ChEBI" id="CHEBI:30413"/>
    </cofactor>
</comment>
<evidence type="ECO:0000313" key="18">
    <source>
        <dbReference type="Proteomes" id="UP000259762"/>
    </source>
</evidence>
<evidence type="ECO:0000256" key="12">
    <source>
        <dbReference type="ARBA" id="ARBA00022982"/>
    </source>
</evidence>
<evidence type="ECO:0000256" key="7">
    <source>
        <dbReference type="ARBA" id="ARBA00022448"/>
    </source>
</evidence>
<dbReference type="OrthoDB" id="9809280at2"/>
<accession>A0A2Z2L7J6</accession>
<dbReference type="GO" id="GO:0006099">
    <property type="term" value="P:tricarboxylic acid cycle"/>
    <property type="evidence" value="ECO:0007669"/>
    <property type="project" value="UniProtKB-UniPathway"/>
</dbReference>
<evidence type="ECO:0000256" key="4">
    <source>
        <dbReference type="ARBA" id="ARBA00005163"/>
    </source>
</evidence>
<dbReference type="SUPFAM" id="SSF81343">
    <property type="entry name" value="Fumarate reductase respiratory complex transmembrane subunits"/>
    <property type="match status" value="1"/>
</dbReference>
<evidence type="ECO:0000256" key="13">
    <source>
        <dbReference type="ARBA" id="ARBA00022989"/>
    </source>
</evidence>
<keyword evidence="11" id="KW-0479">Metal-binding</keyword>
<evidence type="ECO:0000256" key="3">
    <source>
        <dbReference type="ARBA" id="ARBA00004141"/>
    </source>
</evidence>
<proteinExistence type="predicted"/>
<evidence type="ECO:0000256" key="10">
    <source>
        <dbReference type="ARBA" id="ARBA00022692"/>
    </source>
</evidence>
<keyword evidence="12" id="KW-0249">Electron transport</keyword>
<dbReference type="RefSeq" id="WP_075139443.1">
    <property type="nucleotide sequence ID" value="NZ_CP015994.1"/>
</dbReference>
<keyword evidence="13 16" id="KW-1133">Transmembrane helix</keyword>
<feature type="transmembrane region" description="Helical" evidence="16">
    <location>
        <begin position="82"/>
        <end position="106"/>
    </location>
</feature>
<keyword evidence="8" id="KW-0816">Tricarboxylic acid cycle</keyword>
<comment type="function">
    <text evidence="2">Membrane-anchoring subunit of succinate dehydrogenase (SDH).</text>
</comment>
<comment type="subunit">
    <text evidence="5">Part of an enzyme complex containing four subunits: a flavoprotein, an iron-sulfur protein, plus two membrane-anchoring proteins, SdhC and SdhD.</text>
</comment>
<feature type="transmembrane region" description="Helical" evidence="16">
    <location>
        <begin position="6"/>
        <end position="29"/>
    </location>
</feature>
<reference evidence="18" key="1">
    <citation type="submission" date="2018-06" db="EMBL/GenBank/DDBJ databases">
        <title>The Anaplasma ovis genome reveals a high proportion of pseudogenes.</title>
        <authorList>
            <person name="Liu Z."/>
            <person name="Peasley A.M."/>
            <person name="Yang J."/>
            <person name="Li Y."/>
            <person name="Guan G."/>
            <person name="Luo J."/>
            <person name="Yin H."/>
            <person name="Brayton K.A."/>
        </authorList>
    </citation>
    <scope>NUCLEOTIDE SEQUENCE [LARGE SCALE GENOMIC DNA]</scope>
    <source>
        <strain evidence="18">Haibei</strain>
    </source>
</reference>
<keyword evidence="18" id="KW-1185">Reference proteome</keyword>
<dbReference type="Pfam" id="PF01127">
    <property type="entry name" value="Sdh_cyt"/>
    <property type="match status" value="1"/>
</dbReference>
<keyword evidence="14" id="KW-0408">Iron</keyword>
<evidence type="ECO:0000313" key="17">
    <source>
        <dbReference type="EMBL" id="ASI47493.1"/>
    </source>
</evidence>
<protein>
    <recommendedName>
        <fullName evidence="6">Succinate dehydrogenase hydrophobic membrane anchor subunit</fullName>
    </recommendedName>
</protein>
<dbReference type="CDD" id="cd03495">
    <property type="entry name" value="SQR_TypeC_SdhD_like"/>
    <property type="match status" value="1"/>
</dbReference>
<dbReference type="InterPro" id="IPR034804">
    <property type="entry name" value="SQR/QFR_C/D"/>
</dbReference>
<comment type="pathway">
    <text evidence="4">Carbohydrate metabolism; tricarboxylic acid cycle.</text>
</comment>
<dbReference type="InterPro" id="IPR014312">
    <property type="entry name" value="Succ_DH_anchor"/>
</dbReference>
<comment type="subcellular location">
    <subcellularLocation>
        <location evidence="3">Membrane</location>
        <topology evidence="3">Multi-pass membrane protein</topology>
    </subcellularLocation>
</comment>
<evidence type="ECO:0000256" key="11">
    <source>
        <dbReference type="ARBA" id="ARBA00022723"/>
    </source>
</evidence>
<evidence type="ECO:0000256" key="1">
    <source>
        <dbReference type="ARBA" id="ARBA00001971"/>
    </source>
</evidence>
<evidence type="ECO:0000256" key="9">
    <source>
        <dbReference type="ARBA" id="ARBA00022617"/>
    </source>
</evidence>
<gene>
    <name evidence="17" type="ORF">AOV_00905</name>
</gene>
<sequence length="108" mass="12145">MGGRSVYFWWMQRIAGVVMLPVPFLFVFLYRSSDFDVPAYAADYGFCTSLLCITLLVAAFYHGVLGVQVVLEDYVHSEVLRALVITFFKLFSLVTVCAVALAMFFVHG</sequence>
<name>A0A2Z2L7J6_9RICK</name>
<dbReference type="EMBL" id="CP015994">
    <property type="protein sequence ID" value="ASI47493.1"/>
    <property type="molecule type" value="Genomic_DNA"/>
</dbReference>
<dbReference type="KEGG" id="aoh:AOV_00905"/>
<evidence type="ECO:0000256" key="14">
    <source>
        <dbReference type="ARBA" id="ARBA00023004"/>
    </source>
</evidence>
<organism evidence="17 18">
    <name type="scientific">Anaplasma ovis str. Haibei</name>
    <dbReference type="NCBI Taxonomy" id="1248439"/>
    <lineage>
        <taxon>Bacteria</taxon>
        <taxon>Pseudomonadati</taxon>
        <taxon>Pseudomonadota</taxon>
        <taxon>Alphaproteobacteria</taxon>
        <taxon>Rickettsiales</taxon>
        <taxon>Anaplasmataceae</taxon>
        <taxon>Anaplasma</taxon>
    </lineage>
</organism>
<dbReference type="GO" id="GO:0046872">
    <property type="term" value="F:metal ion binding"/>
    <property type="evidence" value="ECO:0007669"/>
    <property type="project" value="UniProtKB-KW"/>
</dbReference>
<dbReference type="InterPro" id="IPR000701">
    <property type="entry name" value="SuccDH_FuR_B_TM-su"/>
</dbReference>
<keyword evidence="15 16" id="KW-0472">Membrane</keyword>
<dbReference type="UniPathway" id="UPA00223"/>
<dbReference type="GO" id="GO:0020037">
    <property type="term" value="F:heme binding"/>
    <property type="evidence" value="ECO:0007669"/>
    <property type="project" value="InterPro"/>
</dbReference>
<keyword evidence="9" id="KW-0349">Heme</keyword>
<dbReference type="GO" id="GO:0016020">
    <property type="term" value="C:membrane"/>
    <property type="evidence" value="ECO:0007669"/>
    <property type="project" value="UniProtKB-SubCell"/>
</dbReference>
<keyword evidence="7" id="KW-0813">Transport</keyword>